<dbReference type="GO" id="GO:0005524">
    <property type="term" value="F:ATP binding"/>
    <property type="evidence" value="ECO:0007669"/>
    <property type="project" value="InterPro"/>
</dbReference>
<dbReference type="FunFam" id="2.60.260.20:FF:000068">
    <property type="entry name" value="Chaperone protein dnaJ 3"/>
    <property type="match status" value="1"/>
</dbReference>
<dbReference type="InterPro" id="IPR002939">
    <property type="entry name" value="DnaJ_C"/>
</dbReference>
<dbReference type="FunFam" id="2.60.260.20:FF:000003">
    <property type="entry name" value="DnaJ subfamily A member 2"/>
    <property type="match status" value="1"/>
</dbReference>
<feature type="zinc finger region" description="CR-type" evidence="5">
    <location>
        <begin position="141"/>
        <end position="225"/>
    </location>
</feature>
<dbReference type="FunFam" id="2.10.230.10:FF:000001">
    <property type="entry name" value="DnaJ subfamily A member 2"/>
    <property type="match status" value="1"/>
</dbReference>
<dbReference type="InterPro" id="IPR001623">
    <property type="entry name" value="DnaJ_domain"/>
</dbReference>
<dbReference type="Pfam" id="PF01556">
    <property type="entry name" value="DnaJ_C"/>
    <property type="match status" value="1"/>
</dbReference>
<dbReference type="EMBL" id="CM035426">
    <property type="protein sequence ID" value="KAH7316333.1"/>
    <property type="molecule type" value="Genomic_DNA"/>
</dbReference>
<evidence type="ECO:0000313" key="10">
    <source>
        <dbReference type="Proteomes" id="UP000825935"/>
    </source>
</evidence>
<dbReference type="CDD" id="cd10719">
    <property type="entry name" value="DnaJ_zf"/>
    <property type="match status" value="1"/>
</dbReference>
<dbReference type="InterPro" id="IPR018253">
    <property type="entry name" value="DnaJ_domain_CS"/>
</dbReference>
<dbReference type="InterPro" id="IPR008971">
    <property type="entry name" value="HSP40/DnaJ_pept-bd"/>
</dbReference>
<dbReference type="InterPro" id="IPR036869">
    <property type="entry name" value="J_dom_sf"/>
</dbReference>
<protein>
    <submittedName>
        <fullName evidence="9">Uncharacterized protein</fullName>
    </submittedName>
</protein>
<evidence type="ECO:0000256" key="4">
    <source>
        <dbReference type="ARBA" id="ARBA00022833"/>
    </source>
</evidence>
<name>A0A8T2SFI2_CERRI</name>
<evidence type="ECO:0000313" key="9">
    <source>
        <dbReference type="EMBL" id="KAH7316333.1"/>
    </source>
</evidence>
<proteinExistence type="inferred from homology"/>
<keyword evidence="3 5" id="KW-0863">Zinc-finger</keyword>
<feature type="region of interest" description="Disordered" evidence="6">
    <location>
        <begin position="390"/>
        <end position="427"/>
    </location>
</feature>
<dbReference type="SUPFAM" id="SSF57938">
    <property type="entry name" value="DnaJ/Hsp40 cysteine-rich domain"/>
    <property type="match status" value="1"/>
</dbReference>
<feature type="domain" description="CR-type" evidence="8">
    <location>
        <begin position="141"/>
        <end position="225"/>
    </location>
</feature>
<dbReference type="SUPFAM" id="SSF46565">
    <property type="entry name" value="Chaperone J-domain"/>
    <property type="match status" value="1"/>
</dbReference>
<gene>
    <name evidence="9" type="ORF">KP509_21G088900</name>
</gene>
<dbReference type="PROSITE" id="PS50076">
    <property type="entry name" value="DNAJ_2"/>
    <property type="match status" value="1"/>
</dbReference>
<keyword evidence="4 5" id="KW-0862">Zinc</keyword>
<sequence length="427" mass="48001">MFGLRRPRSENVKYYEVLGVPKTCSQEELKKAYRKAAIVNHPDKGGDPEKFKEVAQAYEVLSDPEKRNVYDKYGENALKEGMGTGGPAVNPFDIFDSFFGGGAGHPFEDFFGVSSRSSRRKRRGEDVVHPLKVSLEDVYNGTCKKLSLSRNILCPRCKGKGSKTSASGRCVGCQGQGMRVTIRHLGPGMIQQMQHICPDCKGSGESLIERDKCSQCRGSKVVQDKKILEVHVEKGMKHGQKIVFTGEADQAPNTETGDIIFVLQLKEHFKFKRKGDDLFIDHTLRLVEALCGFRFALTHLDGRQLLIKTNPGEVIKPGQTKCINHEGMPLYQRPFIKGNLYVHFQVDFPESGTLTIEQCRALRSALPSKAAPKLSKADLDECEETILRDVDMAEESRRRQQQRRTEAYHEDEDEDDMGGQRVQCSQQ</sequence>
<dbReference type="PRINTS" id="PR00625">
    <property type="entry name" value="JDOMAIN"/>
</dbReference>
<dbReference type="OrthoDB" id="550424at2759"/>
<evidence type="ECO:0000259" key="7">
    <source>
        <dbReference type="PROSITE" id="PS50076"/>
    </source>
</evidence>
<dbReference type="SUPFAM" id="SSF49493">
    <property type="entry name" value="HSP40/DnaJ peptide-binding domain"/>
    <property type="match status" value="2"/>
</dbReference>
<evidence type="ECO:0000256" key="5">
    <source>
        <dbReference type="PROSITE-ProRule" id="PRU00546"/>
    </source>
</evidence>
<dbReference type="GO" id="GO:0051082">
    <property type="term" value="F:unfolded protein binding"/>
    <property type="evidence" value="ECO:0007669"/>
    <property type="project" value="InterPro"/>
</dbReference>
<dbReference type="InterPro" id="IPR036410">
    <property type="entry name" value="HSP_DnaJ_Cys-rich_dom_sf"/>
</dbReference>
<dbReference type="PROSITE" id="PS00636">
    <property type="entry name" value="DNAJ_1"/>
    <property type="match status" value="1"/>
</dbReference>
<dbReference type="AlphaFoldDB" id="A0A8T2SFI2"/>
<dbReference type="GO" id="GO:0008270">
    <property type="term" value="F:zinc ion binding"/>
    <property type="evidence" value="ECO:0007669"/>
    <property type="project" value="UniProtKB-KW"/>
</dbReference>
<dbReference type="PROSITE" id="PS51188">
    <property type="entry name" value="ZF_CR"/>
    <property type="match status" value="1"/>
</dbReference>
<dbReference type="CDD" id="cd06257">
    <property type="entry name" value="DnaJ"/>
    <property type="match status" value="1"/>
</dbReference>
<reference evidence="9" key="1">
    <citation type="submission" date="2021-08" db="EMBL/GenBank/DDBJ databases">
        <title>WGS assembly of Ceratopteris richardii.</title>
        <authorList>
            <person name="Marchant D.B."/>
            <person name="Chen G."/>
            <person name="Jenkins J."/>
            <person name="Shu S."/>
            <person name="Leebens-Mack J."/>
            <person name="Grimwood J."/>
            <person name="Schmutz J."/>
            <person name="Soltis P."/>
            <person name="Soltis D."/>
            <person name="Chen Z.-H."/>
        </authorList>
    </citation>
    <scope>NUCLEOTIDE SEQUENCE</scope>
    <source>
        <strain evidence="9">Whitten #5841</strain>
        <tissue evidence="9">Leaf</tissue>
    </source>
</reference>
<dbReference type="GO" id="GO:0030544">
    <property type="term" value="F:Hsp70 protein binding"/>
    <property type="evidence" value="ECO:0007669"/>
    <property type="project" value="InterPro"/>
</dbReference>
<evidence type="ECO:0000256" key="1">
    <source>
        <dbReference type="ARBA" id="ARBA00022723"/>
    </source>
</evidence>
<accession>A0A8T2SFI2</accession>
<dbReference type="Gene3D" id="2.10.230.10">
    <property type="entry name" value="Heat shock protein DnaJ, cysteine-rich domain"/>
    <property type="match status" value="1"/>
</dbReference>
<comment type="caution">
    <text evidence="9">The sequence shown here is derived from an EMBL/GenBank/DDBJ whole genome shotgun (WGS) entry which is preliminary data.</text>
</comment>
<evidence type="ECO:0000256" key="2">
    <source>
        <dbReference type="ARBA" id="ARBA00022737"/>
    </source>
</evidence>
<dbReference type="InterPro" id="IPR001305">
    <property type="entry name" value="HSP_DnaJ_Cys-rich_dom"/>
</dbReference>
<dbReference type="CDD" id="cd10747">
    <property type="entry name" value="DnaJ_C"/>
    <property type="match status" value="1"/>
</dbReference>
<dbReference type="HAMAP" id="MF_01152">
    <property type="entry name" value="DnaJ"/>
    <property type="match status" value="1"/>
</dbReference>
<feature type="domain" description="J" evidence="7">
    <location>
        <begin position="13"/>
        <end position="74"/>
    </location>
</feature>
<keyword evidence="10" id="KW-1185">Reference proteome</keyword>
<dbReference type="Pfam" id="PF00226">
    <property type="entry name" value="DnaJ"/>
    <property type="match status" value="1"/>
</dbReference>
<dbReference type="Gene3D" id="2.60.260.20">
    <property type="entry name" value="Urease metallochaperone UreE, N-terminal domain"/>
    <property type="match status" value="2"/>
</dbReference>
<dbReference type="Proteomes" id="UP000825935">
    <property type="component" value="Chromosome 21"/>
</dbReference>
<keyword evidence="1 5" id="KW-0479">Metal-binding</keyword>
<dbReference type="Pfam" id="PF00684">
    <property type="entry name" value="DnaJ_CXXCXGXG"/>
    <property type="match status" value="1"/>
</dbReference>
<dbReference type="Gene3D" id="1.10.287.110">
    <property type="entry name" value="DnaJ domain"/>
    <property type="match status" value="1"/>
</dbReference>
<keyword evidence="2" id="KW-0677">Repeat</keyword>
<dbReference type="PANTHER" id="PTHR43888">
    <property type="entry name" value="DNAJ-LIKE-2, ISOFORM A-RELATED"/>
    <property type="match status" value="1"/>
</dbReference>
<dbReference type="GO" id="GO:0006457">
    <property type="term" value="P:protein folding"/>
    <property type="evidence" value="ECO:0007669"/>
    <property type="project" value="InterPro"/>
</dbReference>
<evidence type="ECO:0000259" key="8">
    <source>
        <dbReference type="PROSITE" id="PS51188"/>
    </source>
</evidence>
<dbReference type="GO" id="GO:0009408">
    <property type="term" value="P:response to heat"/>
    <property type="evidence" value="ECO:0007669"/>
    <property type="project" value="InterPro"/>
</dbReference>
<evidence type="ECO:0000256" key="6">
    <source>
        <dbReference type="SAM" id="MobiDB-lite"/>
    </source>
</evidence>
<dbReference type="InterPro" id="IPR044713">
    <property type="entry name" value="DNJA1/2-like"/>
</dbReference>
<evidence type="ECO:0000256" key="3">
    <source>
        <dbReference type="ARBA" id="ARBA00022771"/>
    </source>
</evidence>
<dbReference type="InterPro" id="IPR012724">
    <property type="entry name" value="DnaJ"/>
</dbReference>
<dbReference type="SMART" id="SM00271">
    <property type="entry name" value="DnaJ"/>
    <property type="match status" value="1"/>
</dbReference>
<organism evidence="9 10">
    <name type="scientific">Ceratopteris richardii</name>
    <name type="common">Triangle waterfern</name>
    <dbReference type="NCBI Taxonomy" id="49495"/>
    <lineage>
        <taxon>Eukaryota</taxon>
        <taxon>Viridiplantae</taxon>
        <taxon>Streptophyta</taxon>
        <taxon>Embryophyta</taxon>
        <taxon>Tracheophyta</taxon>
        <taxon>Polypodiopsida</taxon>
        <taxon>Polypodiidae</taxon>
        <taxon>Polypodiales</taxon>
        <taxon>Pteridineae</taxon>
        <taxon>Pteridaceae</taxon>
        <taxon>Parkerioideae</taxon>
        <taxon>Ceratopteris</taxon>
    </lineage>
</organism>
<feature type="compositionally biased region" description="Basic and acidic residues" evidence="6">
    <location>
        <begin position="390"/>
        <end position="408"/>
    </location>
</feature>